<dbReference type="Proteomes" id="UP000041254">
    <property type="component" value="Unassembled WGS sequence"/>
</dbReference>
<accession>A0A0G4FBZ8</accession>
<evidence type="ECO:0000313" key="3">
    <source>
        <dbReference type="Proteomes" id="UP000041254"/>
    </source>
</evidence>
<dbReference type="AlphaFoldDB" id="A0A0G4FBZ8"/>
<dbReference type="PhylomeDB" id="A0A0G4FBZ8"/>
<protein>
    <submittedName>
        <fullName evidence="2">Uncharacterized protein</fullName>
    </submittedName>
</protein>
<dbReference type="Gene3D" id="1.25.40.20">
    <property type="entry name" value="Ankyrin repeat-containing domain"/>
    <property type="match status" value="1"/>
</dbReference>
<dbReference type="EMBL" id="CDMY01000405">
    <property type="protein sequence ID" value="CEM10720.1"/>
    <property type="molecule type" value="Genomic_DNA"/>
</dbReference>
<dbReference type="InterPro" id="IPR036770">
    <property type="entry name" value="Ankyrin_rpt-contain_sf"/>
</dbReference>
<gene>
    <name evidence="2" type="ORF">Vbra_14987</name>
</gene>
<keyword evidence="3" id="KW-1185">Reference proteome</keyword>
<evidence type="ECO:0000313" key="2">
    <source>
        <dbReference type="EMBL" id="CEM10720.1"/>
    </source>
</evidence>
<dbReference type="InParanoid" id="A0A0G4FBZ8"/>
<reference evidence="2 3" key="1">
    <citation type="submission" date="2014-11" db="EMBL/GenBank/DDBJ databases">
        <authorList>
            <person name="Zhu J."/>
            <person name="Qi W."/>
            <person name="Song R."/>
        </authorList>
    </citation>
    <scope>NUCLEOTIDE SEQUENCE [LARGE SCALE GENOMIC DNA]</scope>
</reference>
<dbReference type="SUPFAM" id="SSF48403">
    <property type="entry name" value="Ankyrin repeat"/>
    <property type="match status" value="1"/>
</dbReference>
<feature type="region of interest" description="Disordered" evidence="1">
    <location>
        <begin position="608"/>
        <end position="667"/>
    </location>
</feature>
<name>A0A0G4FBZ8_VITBC</name>
<organism evidence="2 3">
    <name type="scientific">Vitrella brassicaformis (strain CCMP3155)</name>
    <dbReference type="NCBI Taxonomy" id="1169540"/>
    <lineage>
        <taxon>Eukaryota</taxon>
        <taxon>Sar</taxon>
        <taxon>Alveolata</taxon>
        <taxon>Colpodellida</taxon>
        <taxon>Vitrellaceae</taxon>
        <taxon>Vitrella</taxon>
    </lineage>
</organism>
<dbReference type="VEuPathDB" id="CryptoDB:Vbra_14987"/>
<proteinExistence type="predicted"/>
<evidence type="ECO:0000256" key="1">
    <source>
        <dbReference type="SAM" id="MobiDB-lite"/>
    </source>
</evidence>
<sequence>MNALIDGGADINAAGLFTSRYSCAEDGITFPDERRPIRVAIMAGNEAAVRILMQRHVNLRGSMVMELLRVPRAVDEDRPPSPDVERQLLLFYERLVEQDTTLATEQDQFGRNLVHSAAWTLPIFSQSFIDCYMGLLAANGADMTQIDPRFPPGRTPLQMATSLGSYRVAAFLCRQLPANEIDRGLWQQTPLDAAAEDLYHRTRPAGGRPVSEVAVRRTKMTICVLLRAGAAINRLPTGSHIPAVAEELRERRQLVLDEYTRVLNELPIATMAAVNAALRPHRILAALLTHFLPLVDHNDAETPLPSPLSFGHGEATLIGWQIAAYCFDTTAANQTVNQTLTFRHSRLARRVCAAIDHFVTSALKASSNREVVGPMAIVGEETVRVPLQCFVLGGVDRRLNEVVRTRGRVGIREVVHRARLDEAARYRLTGVIKGFNTHLGNDDCQFSWVGRACKAKRRPWSDDGGAPLFSTNSPGLTLLACWVLWANRRDGFTGILVEMSKRPVFVSKVAAMSGKEAKKSDKAAVKAKQGKAHDELSEDDGYELKFCTDSDAESLDDEAYEEYKKGGRKGLEALKAAREHAAAKRAREEEDERVRAWYKAEQEAKRRRMLDRFIGGQRRRAAPPPLRGGPRSRSRGQEEAPPTQPAVDRRGAGPGRGGEGVRPRQEG</sequence>